<comment type="catalytic activity">
    <reaction evidence="7 9 10">
        <text>2-(2-carboxy-4-methylthiazol-5-yl)ethyl phosphate + 4-amino-2-methyl-5-(diphosphooxymethyl)pyrimidine + 2 H(+) = thiamine phosphate + CO2 + diphosphate</text>
        <dbReference type="Rhea" id="RHEA:47848"/>
        <dbReference type="ChEBI" id="CHEBI:15378"/>
        <dbReference type="ChEBI" id="CHEBI:16526"/>
        <dbReference type="ChEBI" id="CHEBI:33019"/>
        <dbReference type="ChEBI" id="CHEBI:37575"/>
        <dbReference type="ChEBI" id="CHEBI:57841"/>
        <dbReference type="ChEBI" id="CHEBI:62890"/>
        <dbReference type="EC" id="2.5.1.3"/>
    </reaction>
</comment>
<keyword evidence="3 9" id="KW-0479">Metal-binding</keyword>
<evidence type="ECO:0000256" key="9">
    <source>
        <dbReference type="HAMAP-Rule" id="MF_00097"/>
    </source>
</evidence>
<evidence type="ECO:0000256" key="8">
    <source>
        <dbReference type="ARBA" id="ARBA00047883"/>
    </source>
</evidence>
<dbReference type="UniPathway" id="UPA00060">
    <property type="reaction ID" value="UER00141"/>
</dbReference>
<evidence type="ECO:0000313" key="13">
    <source>
        <dbReference type="EMBL" id="QNM05231.1"/>
    </source>
</evidence>
<dbReference type="PANTHER" id="PTHR20857">
    <property type="entry name" value="THIAMINE-PHOSPHATE PYROPHOSPHORYLASE"/>
    <property type="match status" value="1"/>
</dbReference>
<dbReference type="HAMAP" id="MF_00097">
    <property type="entry name" value="TMP_synthase"/>
    <property type="match status" value="1"/>
</dbReference>
<feature type="domain" description="Thiamine phosphate synthase/TenI" evidence="12">
    <location>
        <begin position="10"/>
        <end position="185"/>
    </location>
</feature>
<evidence type="ECO:0000256" key="4">
    <source>
        <dbReference type="ARBA" id="ARBA00022842"/>
    </source>
</evidence>
<evidence type="ECO:0000256" key="2">
    <source>
        <dbReference type="ARBA" id="ARBA00022679"/>
    </source>
</evidence>
<comment type="function">
    <text evidence="9">Condenses 4-methyl-5-(beta-hydroxyethyl)thiazole monophosphate (THZ-P) and 2-methyl-4-amino-5-hydroxymethyl pyrimidine pyrophosphate (HMP-PP) to form thiamine monophosphate (TMP).</text>
</comment>
<dbReference type="InterPro" id="IPR034291">
    <property type="entry name" value="TMP_synthase"/>
</dbReference>
<dbReference type="InterPro" id="IPR013785">
    <property type="entry name" value="Aldolase_TIM"/>
</dbReference>
<feature type="binding site" evidence="9">
    <location>
        <position position="135"/>
    </location>
    <ligand>
        <name>4-amino-2-methyl-5-(diphosphooxymethyl)pyrimidine</name>
        <dbReference type="ChEBI" id="CHEBI:57841"/>
    </ligand>
</feature>
<feature type="binding site" evidence="9">
    <location>
        <position position="162"/>
    </location>
    <ligand>
        <name>2-[(2R,5Z)-2-carboxy-4-methylthiazol-5(2H)-ylidene]ethyl phosphate</name>
        <dbReference type="ChEBI" id="CHEBI:62899"/>
    </ligand>
</feature>
<evidence type="ECO:0000313" key="14">
    <source>
        <dbReference type="Proteomes" id="UP000515823"/>
    </source>
</evidence>
<dbReference type="EC" id="2.5.1.3" evidence="9"/>
<dbReference type="Gene3D" id="3.20.20.70">
    <property type="entry name" value="Aldolase class I"/>
    <property type="match status" value="1"/>
</dbReference>
<feature type="binding site" evidence="9">
    <location>
        <position position="106"/>
    </location>
    <ligand>
        <name>4-amino-2-methyl-5-(diphosphooxymethyl)pyrimidine</name>
        <dbReference type="ChEBI" id="CHEBI:57841"/>
    </ligand>
</feature>
<dbReference type="GO" id="GO:0009229">
    <property type="term" value="P:thiamine diphosphate biosynthetic process"/>
    <property type="evidence" value="ECO:0007669"/>
    <property type="project" value="UniProtKB-UniRule"/>
</dbReference>
<dbReference type="PANTHER" id="PTHR20857:SF23">
    <property type="entry name" value="THIAMINE BIOSYNTHETIC BIFUNCTIONAL ENZYME"/>
    <property type="match status" value="1"/>
</dbReference>
<evidence type="ECO:0000256" key="1">
    <source>
        <dbReference type="ARBA" id="ARBA00005165"/>
    </source>
</evidence>
<sequence>MRLLKERGILYVIVDCRSGLSPIEEVLNAGVDLLQLREKGLTSAEYLKRAKAVKALCRKYRTPFIVNDRIDIALLSDADGVHLGADDVPVDEARHVLGDGLIIGATAKTVSQAVSAEQMGADYIGSGAFFRTETKSDAMPISPDTYRQILASISIPDVAIGGITVENCGFPLSLGADGLAIAAGIMKSGNISESVRTFRKALAAQ</sequence>
<dbReference type="GO" id="GO:0000287">
    <property type="term" value="F:magnesium ion binding"/>
    <property type="evidence" value="ECO:0007669"/>
    <property type="project" value="UniProtKB-UniRule"/>
</dbReference>
<dbReference type="FunFam" id="3.20.20.70:FF:000096">
    <property type="entry name" value="Thiamine-phosphate synthase"/>
    <property type="match status" value="1"/>
</dbReference>
<feature type="binding site" evidence="9">
    <location>
        <position position="67"/>
    </location>
    <ligand>
        <name>4-amino-2-methyl-5-(diphosphooxymethyl)pyrimidine</name>
        <dbReference type="ChEBI" id="CHEBI:57841"/>
    </ligand>
</feature>
<feature type="binding site" evidence="9">
    <location>
        <begin position="132"/>
        <end position="134"/>
    </location>
    <ligand>
        <name>2-[(2R,5Z)-2-carboxy-4-methylthiazol-5(2H)-ylidene]ethyl phosphate</name>
        <dbReference type="ChEBI" id="CHEBI:62899"/>
    </ligand>
</feature>
<dbReference type="SUPFAM" id="SSF51391">
    <property type="entry name" value="Thiamin phosphate synthase"/>
    <property type="match status" value="1"/>
</dbReference>
<evidence type="ECO:0000256" key="10">
    <source>
        <dbReference type="RuleBase" id="RU003826"/>
    </source>
</evidence>
<proteinExistence type="inferred from homology"/>
<dbReference type="AlphaFoldDB" id="A0A7G9G349"/>
<comment type="catalytic activity">
    <reaction evidence="6 9 10">
        <text>4-methyl-5-(2-phosphooxyethyl)-thiazole + 4-amino-2-methyl-5-(diphosphooxymethyl)pyrimidine + H(+) = thiamine phosphate + diphosphate</text>
        <dbReference type="Rhea" id="RHEA:22328"/>
        <dbReference type="ChEBI" id="CHEBI:15378"/>
        <dbReference type="ChEBI" id="CHEBI:33019"/>
        <dbReference type="ChEBI" id="CHEBI:37575"/>
        <dbReference type="ChEBI" id="CHEBI:57841"/>
        <dbReference type="ChEBI" id="CHEBI:58296"/>
        <dbReference type="EC" id="2.5.1.3"/>
    </reaction>
</comment>
<gene>
    <name evidence="9 13" type="primary">thiE</name>
    <name evidence="13" type="ORF">H9Q78_12410</name>
</gene>
<keyword evidence="5 9" id="KW-0784">Thiamine biosynthesis</keyword>
<feature type="binding site" evidence="9">
    <location>
        <position position="87"/>
    </location>
    <ligand>
        <name>Mg(2+)</name>
        <dbReference type="ChEBI" id="CHEBI:18420"/>
    </ligand>
</feature>
<dbReference type="InterPro" id="IPR022998">
    <property type="entry name" value="ThiamineP_synth_TenI"/>
</dbReference>
<protein>
    <recommendedName>
        <fullName evidence="9">Thiamine-phosphate synthase</fullName>
        <shortName evidence="9">TP synthase</shortName>
        <shortName evidence="9">TPS</shortName>
        <ecNumber evidence="9">2.5.1.3</ecNumber>
    </recommendedName>
    <alternativeName>
        <fullName evidence="9">Thiamine-phosphate pyrophosphorylase</fullName>
        <shortName evidence="9">TMP pyrophosphorylase</shortName>
        <shortName evidence="9">TMP-PPase</shortName>
    </alternativeName>
</protein>
<dbReference type="Pfam" id="PF02581">
    <property type="entry name" value="TMP-TENI"/>
    <property type="match status" value="1"/>
</dbReference>
<accession>A0A7G9G349</accession>
<evidence type="ECO:0000256" key="11">
    <source>
        <dbReference type="RuleBase" id="RU004253"/>
    </source>
</evidence>
<evidence type="ECO:0000256" key="5">
    <source>
        <dbReference type="ARBA" id="ARBA00022977"/>
    </source>
</evidence>
<name>A0A7G9G349_9FIRM</name>
<comment type="similarity">
    <text evidence="9 10">Belongs to the thiamine-phosphate synthase family.</text>
</comment>
<dbReference type="CDD" id="cd00564">
    <property type="entry name" value="TMP_TenI"/>
    <property type="match status" value="1"/>
</dbReference>
<dbReference type="GO" id="GO:0009228">
    <property type="term" value="P:thiamine biosynthetic process"/>
    <property type="evidence" value="ECO:0007669"/>
    <property type="project" value="UniProtKB-KW"/>
</dbReference>
<dbReference type="InterPro" id="IPR036206">
    <property type="entry name" value="ThiamineP_synth_sf"/>
</dbReference>
<dbReference type="GO" id="GO:0005737">
    <property type="term" value="C:cytoplasm"/>
    <property type="evidence" value="ECO:0007669"/>
    <property type="project" value="TreeGrafter"/>
</dbReference>
<comment type="pathway">
    <text evidence="1 9 11">Cofactor biosynthesis; thiamine diphosphate biosynthesis; thiamine phosphate from 4-amino-2-methyl-5-diphosphomethylpyrimidine and 4-methyl-5-(2-phosphoethyl)-thiazole: step 1/1.</text>
</comment>
<dbReference type="GO" id="GO:0004789">
    <property type="term" value="F:thiamine-phosphate diphosphorylase activity"/>
    <property type="evidence" value="ECO:0007669"/>
    <property type="project" value="UniProtKB-UniRule"/>
</dbReference>
<evidence type="ECO:0000259" key="12">
    <source>
        <dbReference type="Pfam" id="PF02581"/>
    </source>
</evidence>
<dbReference type="EMBL" id="CP060634">
    <property type="protein sequence ID" value="QNM05231.1"/>
    <property type="molecule type" value="Genomic_DNA"/>
</dbReference>
<feature type="binding site" evidence="9">
    <location>
        <position position="68"/>
    </location>
    <ligand>
        <name>Mg(2+)</name>
        <dbReference type="ChEBI" id="CHEBI:18420"/>
    </ligand>
</feature>
<dbReference type="NCBIfam" id="TIGR00693">
    <property type="entry name" value="thiE"/>
    <property type="match status" value="1"/>
</dbReference>
<keyword evidence="4 9" id="KW-0460">Magnesium</keyword>
<keyword evidence="14" id="KW-1185">Reference proteome</keyword>
<dbReference type="KEGG" id="qdo:H9Q78_12410"/>
<organism evidence="13 14">
    <name type="scientific">Qiania dongpingensis</name>
    <dbReference type="NCBI Taxonomy" id="2763669"/>
    <lineage>
        <taxon>Bacteria</taxon>
        <taxon>Bacillati</taxon>
        <taxon>Bacillota</taxon>
        <taxon>Clostridia</taxon>
        <taxon>Lachnospirales</taxon>
        <taxon>Lachnospiraceae</taxon>
        <taxon>Qiania</taxon>
    </lineage>
</organism>
<reference evidence="13 14" key="1">
    <citation type="submission" date="2020-08" db="EMBL/GenBank/DDBJ databases">
        <authorList>
            <person name="Liu C."/>
            <person name="Sun Q."/>
        </authorList>
    </citation>
    <scope>NUCLEOTIDE SEQUENCE [LARGE SCALE GENOMIC DNA]</scope>
    <source>
        <strain evidence="13 14">NSJ-38</strain>
    </source>
</reference>
<evidence type="ECO:0000256" key="3">
    <source>
        <dbReference type="ARBA" id="ARBA00022723"/>
    </source>
</evidence>
<comment type="caution">
    <text evidence="9">Lacks conserved residue(s) required for the propagation of feature annotation.</text>
</comment>
<feature type="binding site" evidence="9">
    <location>
        <begin position="35"/>
        <end position="39"/>
    </location>
    <ligand>
        <name>4-amino-2-methyl-5-(diphosphooxymethyl)pyrimidine</name>
        <dbReference type="ChEBI" id="CHEBI:57841"/>
    </ligand>
</feature>
<evidence type="ECO:0000256" key="7">
    <source>
        <dbReference type="ARBA" id="ARBA00047851"/>
    </source>
</evidence>
<comment type="cofactor">
    <cofactor evidence="9">
        <name>Mg(2+)</name>
        <dbReference type="ChEBI" id="CHEBI:18420"/>
    </cofactor>
    <text evidence="9">Binds 1 Mg(2+) ion per subunit.</text>
</comment>
<dbReference type="RefSeq" id="WP_249302050.1">
    <property type="nucleotide sequence ID" value="NZ_CP060634.1"/>
</dbReference>
<evidence type="ECO:0000256" key="6">
    <source>
        <dbReference type="ARBA" id="ARBA00047334"/>
    </source>
</evidence>
<keyword evidence="2 9" id="KW-0808">Transferase</keyword>
<comment type="catalytic activity">
    <reaction evidence="8 9 10">
        <text>2-[(2R,5Z)-2-carboxy-4-methylthiazol-5(2H)-ylidene]ethyl phosphate + 4-amino-2-methyl-5-(diphosphooxymethyl)pyrimidine + 2 H(+) = thiamine phosphate + CO2 + diphosphate</text>
        <dbReference type="Rhea" id="RHEA:47844"/>
        <dbReference type="ChEBI" id="CHEBI:15378"/>
        <dbReference type="ChEBI" id="CHEBI:16526"/>
        <dbReference type="ChEBI" id="CHEBI:33019"/>
        <dbReference type="ChEBI" id="CHEBI:37575"/>
        <dbReference type="ChEBI" id="CHEBI:57841"/>
        <dbReference type="ChEBI" id="CHEBI:62899"/>
        <dbReference type="EC" id="2.5.1.3"/>
    </reaction>
</comment>
<dbReference type="Proteomes" id="UP000515823">
    <property type="component" value="Chromosome"/>
</dbReference>